<proteinExistence type="predicted"/>
<dbReference type="InterPro" id="IPR006461">
    <property type="entry name" value="PLAC_motif_containing"/>
</dbReference>
<protein>
    <recommendedName>
        <fullName evidence="3">PLAC8 family protein</fullName>
    </recommendedName>
</protein>
<dbReference type="InParanoid" id="H0ERS9"/>
<evidence type="ECO:0008006" key="3">
    <source>
        <dbReference type="Google" id="ProtNLM"/>
    </source>
</evidence>
<dbReference type="Pfam" id="PF04749">
    <property type="entry name" value="PLAC8"/>
    <property type="match status" value="1"/>
</dbReference>
<dbReference type="OrthoDB" id="1045822at2759"/>
<gene>
    <name evidence="1" type="ORF">M7I_5400</name>
</gene>
<keyword evidence="2" id="KW-1185">Reference proteome</keyword>
<organism evidence="1 2">
    <name type="scientific">Glarea lozoyensis (strain ATCC 74030 / MF5533)</name>
    <dbReference type="NCBI Taxonomy" id="1104152"/>
    <lineage>
        <taxon>Eukaryota</taxon>
        <taxon>Fungi</taxon>
        <taxon>Dikarya</taxon>
        <taxon>Ascomycota</taxon>
        <taxon>Pezizomycotina</taxon>
        <taxon>Leotiomycetes</taxon>
        <taxon>Helotiales</taxon>
        <taxon>Helotiaceae</taxon>
        <taxon>Glarea</taxon>
    </lineage>
</organism>
<dbReference type="AlphaFoldDB" id="H0ERS9"/>
<evidence type="ECO:0000313" key="2">
    <source>
        <dbReference type="Proteomes" id="UP000005446"/>
    </source>
</evidence>
<name>H0ERS9_GLAL7</name>
<dbReference type="Proteomes" id="UP000005446">
    <property type="component" value="Unassembled WGS sequence"/>
</dbReference>
<evidence type="ECO:0000313" key="1">
    <source>
        <dbReference type="EMBL" id="EHK98890.1"/>
    </source>
</evidence>
<sequence length="101" mass="11123">MPNEWKNGLCSCMPCGLCMKSYFCPCILVGQNHARIHKGTQKEDACNLEGGGCGACCKSFWCGCCMNIQMSKELDYIQLQQQQGGYASNQGMVAKPQQYHG</sequence>
<dbReference type="EMBL" id="AGUE01000135">
    <property type="protein sequence ID" value="EHK98890.1"/>
    <property type="molecule type" value="Genomic_DNA"/>
</dbReference>
<comment type="caution">
    <text evidence="1">The sequence shown here is derived from an EMBL/GenBank/DDBJ whole genome shotgun (WGS) entry which is preliminary data.</text>
</comment>
<dbReference type="HOGENOM" id="CLU_083147_2_5_1"/>
<accession>H0ERS9</accession>
<reference evidence="1 2" key="1">
    <citation type="journal article" date="2012" name="Eukaryot. Cell">
        <title>Genome sequence of the fungus Glarea lozoyensis: the first genome sequence of a species from the Helotiaceae family.</title>
        <authorList>
            <person name="Youssar L."/>
            <person name="Gruening B.A."/>
            <person name="Erxleben A."/>
            <person name="Guenther S."/>
            <person name="Huettel W."/>
        </authorList>
    </citation>
    <scope>NUCLEOTIDE SEQUENCE [LARGE SCALE GENOMIC DNA]</scope>
    <source>
        <strain evidence="2">ATCC 74030 / MF5533</strain>
    </source>
</reference>